<comment type="caution">
    <text evidence="1">The sequence shown here is derived from an EMBL/GenBank/DDBJ whole genome shotgun (WGS) entry which is preliminary data.</text>
</comment>
<reference evidence="1 2" key="1">
    <citation type="submission" date="2017-01" db="EMBL/GenBank/DDBJ databases">
        <title>Genome Analysis of Deinococcus marmoris KOPRI26562.</title>
        <authorList>
            <person name="Kim J.H."/>
            <person name="Oh H.-M."/>
        </authorList>
    </citation>
    <scope>NUCLEOTIDE SEQUENCE [LARGE SCALE GENOMIC DNA]</scope>
    <source>
        <strain evidence="1 2">KOPRI26562</strain>
    </source>
</reference>
<dbReference type="EMBL" id="MSTI01000028">
    <property type="protein sequence ID" value="OLV19537.1"/>
    <property type="molecule type" value="Genomic_DNA"/>
</dbReference>
<evidence type="ECO:0000313" key="2">
    <source>
        <dbReference type="Proteomes" id="UP000186607"/>
    </source>
</evidence>
<protein>
    <submittedName>
        <fullName evidence="1">Uncharacterized protein</fullName>
    </submittedName>
</protein>
<accession>A0A1U7P2Y1</accession>
<gene>
    <name evidence="1" type="ORF">BOO71_0002350</name>
</gene>
<evidence type="ECO:0000313" key="1">
    <source>
        <dbReference type="EMBL" id="OLV19537.1"/>
    </source>
</evidence>
<dbReference type="AlphaFoldDB" id="A0A1U7P2Y1"/>
<keyword evidence="2" id="KW-1185">Reference proteome</keyword>
<proteinExistence type="predicted"/>
<dbReference type="Proteomes" id="UP000186607">
    <property type="component" value="Unassembled WGS sequence"/>
</dbReference>
<name>A0A1U7P2Y1_9DEIO</name>
<organism evidence="1 2">
    <name type="scientific">Deinococcus marmoris</name>
    <dbReference type="NCBI Taxonomy" id="249408"/>
    <lineage>
        <taxon>Bacteria</taxon>
        <taxon>Thermotogati</taxon>
        <taxon>Deinococcota</taxon>
        <taxon>Deinococci</taxon>
        <taxon>Deinococcales</taxon>
        <taxon>Deinococcaceae</taxon>
        <taxon>Deinococcus</taxon>
    </lineage>
</organism>
<sequence>MTYRSGWLDGESVPLAIRTAIIQTAEHAGALAGVSIPDNVSSIRLPELSVQFRDAPKEGGHLPQEVRELLAPWRRTRW</sequence>
<dbReference type="STRING" id="249408.BOO71_0002350"/>